<organism evidence="1 2">
    <name type="scientific">Durusdinium trenchii</name>
    <dbReference type="NCBI Taxonomy" id="1381693"/>
    <lineage>
        <taxon>Eukaryota</taxon>
        <taxon>Sar</taxon>
        <taxon>Alveolata</taxon>
        <taxon>Dinophyceae</taxon>
        <taxon>Suessiales</taxon>
        <taxon>Symbiodiniaceae</taxon>
        <taxon>Durusdinium</taxon>
    </lineage>
</organism>
<feature type="non-terminal residue" evidence="1">
    <location>
        <position position="1"/>
    </location>
</feature>
<feature type="non-terminal residue" evidence="1">
    <location>
        <position position="115"/>
    </location>
</feature>
<accession>A0ABP0RXY9</accession>
<keyword evidence="2" id="KW-1185">Reference proteome</keyword>
<evidence type="ECO:0000313" key="1">
    <source>
        <dbReference type="EMBL" id="CAK9105437.1"/>
    </source>
</evidence>
<dbReference type="Proteomes" id="UP001642464">
    <property type="component" value="Unassembled WGS sequence"/>
</dbReference>
<gene>
    <name evidence="1" type="ORF">SCF082_LOCUS49144</name>
</gene>
<reference evidence="1 2" key="1">
    <citation type="submission" date="2024-02" db="EMBL/GenBank/DDBJ databases">
        <authorList>
            <person name="Chen Y."/>
            <person name="Shah S."/>
            <person name="Dougan E. K."/>
            <person name="Thang M."/>
            <person name="Chan C."/>
        </authorList>
    </citation>
    <scope>NUCLEOTIDE SEQUENCE [LARGE SCALE GENOMIC DNA]</scope>
</reference>
<name>A0ABP0RXY9_9DINO</name>
<comment type="caution">
    <text evidence="1">The sequence shown here is derived from an EMBL/GenBank/DDBJ whole genome shotgun (WGS) entry which is preliminary data.</text>
</comment>
<sequence>AQDFSKIEAMSMSELSERKIDFGKAHVGKTYGQVWETEKTWMKKFVKTFGGSEKFSHRAFLYFVELKVERAEIEKEWGKNKASHKGEASDSSWSVAGAAWDLDHGPDAIAALDAR</sequence>
<dbReference type="EMBL" id="CAXAMM010042540">
    <property type="protein sequence ID" value="CAK9105437.1"/>
    <property type="molecule type" value="Genomic_DNA"/>
</dbReference>
<protein>
    <submittedName>
        <fullName evidence="1">CCHC-type domain-containing protein</fullName>
    </submittedName>
</protein>
<evidence type="ECO:0000313" key="2">
    <source>
        <dbReference type="Proteomes" id="UP001642464"/>
    </source>
</evidence>
<proteinExistence type="predicted"/>